<protein>
    <recommendedName>
        <fullName evidence="1">SGNH hydrolase-type esterase domain-containing protein</fullName>
    </recommendedName>
</protein>
<dbReference type="CDD" id="cd01839">
    <property type="entry name" value="SGNH_arylesterase_like"/>
    <property type="match status" value="1"/>
</dbReference>
<name>A0A6C2U5Q5_PONDE</name>
<feature type="domain" description="SGNH hydrolase-type esterase" evidence="1">
    <location>
        <begin position="8"/>
        <end position="185"/>
    </location>
</feature>
<evidence type="ECO:0000313" key="3">
    <source>
        <dbReference type="Proteomes" id="UP000366872"/>
    </source>
</evidence>
<gene>
    <name evidence="2" type="ORF">PDESU_03923</name>
</gene>
<evidence type="ECO:0000313" key="2">
    <source>
        <dbReference type="EMBL" id="VGO15340.1"/>
    </source>
</evidence>
<dbReference type="EMBL" id="CAAHFG010000002">
    <property type="protein sequence ID" value="VGO15340.1"/>
    <property type="molecule type" value="Genomic_DNA"/>
</dbReference>
<dbReference type="InterPro" id="IPR036514">
    <property type="entry name" value="SGNH_hydro_sf"/>
</dbReference>
<dbReference type="RefSeq" id="WP_222847245.1">
    <property type="nucleotide sequence ID" value="NZ_CAAHFG010000002.1"/>
</dbReference>
<dbReference type="InterPro" id="IPR013830">
    <property type="entry name" value="SGNH_hydro"/>
</dbReference>
<dbReference type="AlphaFoldDB" id="A0A6C2U5Q5"/>
<dbReference type="SUPFAM" id="SSF52266">
    <property type="entry name" value="SGNH hydrolase"/>
    <property type="match status" value="1"/>
</dbReference>
<dbReference type="GO" id="GO:0016788">
    <property type="term" value="F:hydrolase activity, acting on ester bonds"/>
    <property type="evidence" value="ECO:0007669"/>
    <property type="project" value="UniProtKB-ARBA"/>
</dbReference>
<dbReference type="Pfam" id="PF13472">
    <property type="entry name" value="Lipase_GDSL_2"/>
    <property type="match status" value="1"/>
</dbReference>
<proteinExistence type="predicted"/>
<keyword evidence="3" id="KW-1185">Reference proteome</keyword>
<accession>A0A6C2U5Q5</accession>
<organism evidence="2 3">
    <name type="scientific">Pontiella desulfatans</name>
    <dbReference type="NCBI Taxonomy" id="2750659"/>
    <lineage>
        <taxon>Bacteria</taxon>
        <taxon>Pseudomonadati</taxon>
        <taxon>Kiritimatiellota</taxon>
        <taxon>Kiritimatiellia</taxon>
        <taxon>Kiritimatiellales</taxon>
        <taxon>Pontiellaceae</taxon>
        <taxon>Pontiella</taxon>
    </lineage>
</organism>
<sequence>MKEKTILCFGDSNTWGADPAGGPRFDRATRWPCILQQELGEGYHVVEEGLCGRTTVWDDPVEGHKNGFKHLVPLVQSHEPLDLLIIMLGTNDLKNRFGVSALDVANSAWQLVKAARSCAYPPTGQAPEVLVVCPPPFAPLEPTPFKDMFVGGEEKSHQLSAAFTGVSGQRGFRLFHAADVIRSSAIDGIHFEASEHGKLGKALADEIRKIV</sequence>
<dbReference type="Proteomes" id="UP000366872">
    <property type="component" value="Unassembled WGS sequence"/>
</dbReference>
<evidence type="ECO:0000259" key="1">
    <source>
        <dbReference type="Pfam" id="PF13472"/>
    </source>
</evidence>
<reference evidence="2 3" key="1">
    <citation type="submission" date="2019-04" db="EMBL/GenBank/DDBJ databases">
        <authorList>
            <person name="Van Vliet M D."/>
        </authorList>
    </citation>
    <scope>NUCLEOTIDE SEQUENCE [LARGE SCALE GENOMIC DNA]</scope>
    <source>
        <strain evidence="2 3">F1</strain>
    </source>
</reference>
<dbReference type="Gene3D" id="3.40.50.1110">
    <property type="entry name" value="SGNH hydrolase"/>
    <property type="match status" value="1"/>
</dbReference>